<feature type="domain" description="GFO/IDH/MocA-like oxidoreductase" evidence="4">
    <location>
        <begin position="143"/>
        <end position="289"/>
    </location>
</feature>
<dbReference type="InterPro" id="IPR055170">
    <property type="entry name" value="GFO_IDH_MocA-like_dom"/>
</dbReference>
<dbReference type="SUPFAM" id="SSF51735">
    <property type="entry name" value="NAD(P)-binding Rossmann-fold domains"/>
    <property type="match status" value="1"/>
</dbReference>
<dbReference type="Gene3D" id="3.40.50.720">
    <property type="entry name" value="NAD(P)-binding Rossmann-like Domain"/>
    <property type="match status" value="1"/>
</dbReference>
<dbReference type="Gene3D" id="3.30.360.10">
    <property type="entry name" value="Dihydrodipicolinate Reductase, domain 2"/>
    <property type="match status" value="1"/>
</dbReference>
<dbReference type="Pfam" id="PF01408">
    <property type="entry name" value="GFO_IDH_MocA"/>
    <property type="match status" value="1"/>
</dbReference>
<dbReference type="RefSeq" id="WP_109275168.1">
    <property type="nucleotide sequence ID" value="NZ_QFKX01000002.1"/>
</dbReference>
<evidence type="ECO:0000256" key="1">
    <source>
        <dbReference type="ARBA" id="ARBA00023002"/>
    </source>
</evidence>
<evidence type="ECO:0000256" key="2">
    <source>
        <dbReference type="ARBA" id="ARBA00023027"/>
    </source>
</evidence>
<dbReference type="GO" id="GO:0000166">
    <property type="term" value="F:nucleotide binding"/>
    <property type="evidence" value="ECO:0007669"/>
    <property type="project" value="InterPro"/>
</dbReference>
<dbReference type="OrthoDB" id="9792085at2"/>
<organism evidence="5 6">
    <name type="scientific">Brachybacterium endophyticum</name>
    <dbReference type="NCBI Taxonomy" id="2182385"/>
    <lineage>
        <taxon>Bacteria</taxon>
        <taxon>Bacillati</taxon>
        <taxon>Actinomycetota</taxon>
        <taxon>Actinomycetes</taxon>
        <taxon>Micrococcales</taxon>
        <taxon>Dermabacteraceae</taxon>
        <taxon>Brachybacterium</taxon>
    </lineage>
</organism>
<feature type="domain" description="Gfo/Idh/MocA-like oxidoreductase N-terminal" evidence="3">
    <location>
        <begin position="8"/>
        <end position="134"/>
    </location>
</feature>
<dbReference type="GO" id="GO:0016491">
    <property type="term" value="F:oxidoreductase activity"/>
    <property type="evidence" value="ECO:0007669"/>
    <property type="project" value="UniProtKB-KW"/>
</dbReference>
<proteinExistence type="predicted"/>
<name>A0A2U2RLB6_9MICO</name>
<evidence type="ECO:0000259" key="4">
    <source>
        <dbReference type="Pfam" id="PF22725"/>
    </source>
</evidence>
<protein>
    <submittedName>
        <fullName evidence="5">Myo-inositol 2-dehydrogenase</fullName>
    </submittedName>
</protein>
<dbReference type="AlphaFoldDB" id="A0A2U2RLB6"/>
<dbReference type="Pfam" id="PF22725">
    <property type="entry name" value="GFO_IDH_MocA_C3"/>
    <property type="match status" value="1"/>
</dbReference>
<keyword evidence="6" id="KW-1185">Reference proteome</keyword>
<dbReference type="PANTHER" id="PTHR43818">
    <property type="entry name" value="BCDNA.GH03377"/>
    <property type="match status" value="1"/>
</dbReference>
<dbReference type="Proteomes" id="UP000245590">
    <property type="component" value="Unassembled WGS sequence"/>
</dbReference>
<dbReference type="EMBL" id="QFKX01000002">
    <property type="protein sequence ID" value="PWH06574.1"/>
    <property type="molecule type" value="Genomic_DNA"/>
</dbReference>
<dbReference type="InterPro" id="IPR036291">
    <property type="entry name" value="NAD(P)-bd_dom_sf"/>
</dbReference>
<evidence type="ECO:0000313" key="6">
    <source>
        <dbReference type="Proteomes" id="UP000245590"/>
    </source>
</evidence>
<evidence type="ECO:0000313" key="5">
    <source>
        <dbReference type="EMBL" id="PWH06574.1"/>
    </source>
</evidence>
<keyword evidence="1" id="KW-0560">Oxidoreductase</keyword>
<reference evidence="5 6" key="1">
    <citation type="submission" date="2018-05" db="EMBL/GenBank/DDBJ databases">
        <title>Brachybacterium sp. M1HQ-2T, whole genome shotgun sequence.</title>
        <authorList>
            <person name="Tuo L."/>
        </authorList>
    </citation>
    <scope>NUCLEOTIDE SEQUENCE [LARGE SCALE GENOMIC DNA]</scope>
    <source>
        <strain evidence="5 6">M1HQ-2</strain>
    </source>
</reference>
<evidence type="ECO:0000259" key="3">
    <source>
        <dbReference type="Pfam" id="PF01408"/>
    </source>
</evidence>
<dbReference type="InterPro" id="IPR050463">
    <property type="entry name" value="Gfo/Idh/MocA_oxidrdct_glycsds"/>
</dbReference>
<dbReference type="InterPro" id="IPR000683">
    <property type="entry name" value="Gfo/Idh/MocA-like_OxRdtase_N"/>
</dbReference>
<dbReference type="SUPFAM" id="SSF55347">
    <property type="entry name" value="Glyceraldehyde-3-phosphate dehydrogenase-like, C-terminal domain"/>
    <property type="match status" value="1"/>
</dbReference>
<dbReference type="PANTHER" id="PTHR43818:SF11">
    <property type="entry name" value="BCDNA.GH03377"/>
    <property type="match status" value="1"/>
</dbReference>
<keyword evidence="2" id="KW-0520">NAD</keyword>
<gene>
    <name evidence="5" type="ORF">DEO23_06365</name>
</gene>
<sequence>MAALREVGVGVVGLGWMGRLHCSSYQRIPARFPELGLRPRLRVVADPSAAAQGAALEQFEAQRAVDDAAAVFSDPSVAAVSICSPNFLHRGLALAAAEAGKPFWIEKPMGVDAAQSREIHDAARAAGVATAVGFNYRHAPAVEHIRALVREGRLGRITNVRCRMDADYAASPDGPLTWRYDRERAGAGVIADLLSHGSDLVQYVTGQAITEVSATTDVLIRDRPIPTSTGVGHGSVEVGDERGPVGNEDWVAALATLDGGAHATLESSRVARGHRSDYVLEVFGTEGSARWTFTRMNEFEVMIGDGGLEHGYTTVFAGAGHGDYGRFQPGPGIPMSFDDLKAIECAQFLAGVVGDAGDGGLGDGVTGDGAGGLGVGAGALVAPTTADGLAAAEITDAIVRSAASRSWVEVPQVDGTTRAM</sequence>
<comment type="caution">
    <text evidence="5">The sequence shown here is derived from an EMBL/GenBank/DDBJ whole genome shotgun (WGS) entry which is preliminary data.</text>
</comment>
<accession>A0A2U2RLB6</accession>